<comment type="caution">
    <text evidence="1">The sequence shown here is derived from an EMBL/GenBank/DDBJ whole genome shotgun (WGS) entry which is preliminary data.</text>
</comment>
<dbReference type="Proteomes" id="UP000250831">
    <property type="component" value="Unassembled WGS sequence"/>
</dbReference>
<name>A0A363NY12_9SPHI</name>
<dbReference type="AlphaFoldDB" id="A0A363NY12"/>
<evidence type="ECO:0000313" key="1">
    <source>
        <dbReference type="EMBL" id="PUV25613.1"/>
    </source>
</evidence>
<keyword evidence="2" id="KW-1185">Reference proteome</keyword>
<sequence>MKVNKVLTQKSSVLSLFETSASLNPKKTALIFEGNKISFSELEARSSQIANYLKLRRISTNVPICFCFNQSD</sequence>
<dbReference type="EMBL" id="QCXX01000001">
    <property type="protein sequence ID" value="PUV25613.1"/>
    <property type="molecule type" value="Genomic_DNA"/>
</dbReference>
<protein>
    <recommendedName>
        <fullName evidence="3">AMP-dependent synthetase/ligase domain-containing protein</fullName>
    </recommendedName>
</protein>
<accession>A0A363NY12</accession>
<reference evidence="1 2" key="1">
    <citation type="submission" date="2018-04" db="EMBL/GenBank/DDBJ databases">
        <title>Sphingobacterium sp. M46 Genome.</title>
        <authorList>
            <person name="Cheng J."/>
            <person name="Li Y."/>
        </authorList>
    </citation>
    <scope>NUCLEOTIDE SEQUENCE [LARGE SCALE GENOMIC DNA]</scope>
    <source>
        <strain evidence="1 2">M46</strain>
    </source>
</reference>
<evidence type="ECO:0000313" key="2">
    <source>
        <dbReference type="Proteomes" id="UP000250831"/>
    </source>
</evidence>
<dbReference type="Gene3D" id="3.40.50.12780">
    <property type="entry name" value="N-terminal domain of ligase-like"/>
    <property type="match status" value="1"/>
</dbReference>
<dbReference type="SUPFAM" id="SSF56801">
    <property type="entry name" value="Acetyl-CoA synthetase-like"/>
    <property type="match status" value="1"/>
</dbReference>
<proteinExistence type="predicted"/>
<gene>
    <name evidence="1" type="ORF">DCO56_01105</name>
</gene>
<evidence type="ECO:0008006" key="3">
    <source>
        <dbReference type="Google" id="ProtNLM"/>
    </source>
</evidence>
<dbReference type="InterPro" id="IPR042099">
    <property type="entry name" value="ANL_N_sf"/>
</dbReference>
<organism evidence="1 2">
    <name type="scientific">Sphingobacterium athyrii</name>
    <dbReference type="NCBI Taxonomy" id="2152717"/>
    <lineage>
        <taxon>Bacteria</taxon>
        <taxon>Pseudomonadati</taxon>
        <taxon>Bacteroidota</taxon>
        <taxon>Sphingobacteriia</taxon>
        <taxon>Sphingobacteriales</taxon>
        <taxon>Sphingobacteriaceae</taxon>
        <taxon>Sphingobacterium</taxon>
    </lineage>
</organism>